<feature type="region of interest" description="Disordered" evidence="1">
    <location>
        <begin position="42"/>
        <end position="81"/>
    </location>
</feature>
<organism evidence="2 3">
    <name type="scientific">Goodea atripinnis</name>
    <dbReference type="NCBI Taxonomy" id="208336"/>
    <lineage>
        <taxon>Eukaryota</taxon>
        <taxon>Metazoa</taxon>
        <taxon>Chordata</taxon>
        <taxon>Craniata</taxon>
        <taxon>Vertebrata</taxon>
        <taxon>Euteleostomi</taxon>
        <taxon>Actinopterygii</taxon>
        <taxon>Neopterygii</taxon>
        <taxon>Teleostei</taxon>
        <taxon>Neoteleostei</taxon>
        <taxon>Acanthomorphata</taxon>
        <taxon>Ovalentaria</taxon>
        <taxon>Atherinomorphae</taxon>
        <taxon>Cyprinodontiformes</taxon>
        <taxon>Goodeidae</taxon>
        <taxon>Goodea</taxon>
    </lineage>
</organism>
<protein>
    <submittedName>
        <fullName evidence="2">Uncharacterized protein</fullName>
    </submittedName>
</protein>
<reference evidence="2 3" key="1">
    <citation type="submission" date="2021-06" db="EMBL/GenBank/DDBJ databases">
        <authorList>
            <person name="Palmer J.M."/>
        </authorList>
    </citation>
    <scope>NUCLEOTIDE SEQUENCE [LARGE SCALE GENOMIC DNA]</scope>
    <source>
        <strain evidence="2 3">GA_2019</strain>
        <tissue evidence="2">Muscle</tissue>
    </source>
</reference>
<evidence type="ECO:0000313" key="3">
    <source>
        <dbReference type="Proteomes" id="UP001476798"/>
    </source>
</evidence>
<comment type="caution">
    <text evidence="2">The sequence shown here is derived from an EMBL/GenBank/DDBJ whole genome shotgun (WGS) entry which is preliminary data.</text>
</comment>
<dbReference type="Proteomes" id="UP001476798">
    <property type="component" value="Unassembled WGS sequence"/>
</dbReference>
<name>A0ABV0MTY4_9TELE</name>
<evidence type="ECO:0000313" key="2">
    <source>
        <dbReference type="EMBL" id="MEQ2162586.1"/>
    </source>
</evidence>
<evidence type="ECO:0000256" key="1">
    <source>
        <dbReference type="SAM" id="MobiDB-lite"/>
    </source>
</evidence>
<dbReference type="EMBL" id="JAHRIO010012060">
    <property type="protein sequence ID" value="MEQ2162586.1"/>
    <property type="molecule type" value="Genomic_DNA"/>
</dbReference>
<accession>A0ABV0MTY4</accession>
<proteinExistence type="predicted"/>
<sequence length="107" mass="12159">HPNWASSPVTKMAAKIESPDFCSDTKERFLRLTERLSSLELPPDSLQSRSSCSLSSGELWKSDWDPEEDEEKDPSSLSSRMDAGRPIWRFLEAATLVFLMEANILRL</sequence>
<keyword evidence="3" id="KW-1185">Reference proteome</keyword>
<feature type="compositionally biased region" description="Low complexity" evidence="1">
    <location>
        <begin position="42"/>
        <end position="59"/>
    </location>
</feature>
<feature type="non-terminal residue" evidence="2">
    <location>
        <position position="1"/>
    </location>
</feature>
<gene>
    <name evidence="2" type="ORF">GOODEAATRI_021304</name>
</gene>